<reference evidence="1 2" key="1">
    <citation type="submission" date="2019-05" db="EMBL/GenBank/DDBJ databases">
        <title>Another draft genome of Portunus trituberculatus and its Hox gene families provides insights of decapod evolution.</title>
        <authorList>
            <person name="Jeong J.-H."/>
            <person name="Song I."/>
            <person name="Kim S."/>
            <person name="Choi T."/>
            <person name="Kim D."/>
            <person name="Ryu S."/>
            <person name="Kim W."/>
        </authorList>
    </citation>
    <scope>NUCLEOTIDE SEQUENCE [LARGE SCALE GENOMIC DNA]</scope>
    <source>
        <tissue evidence="1">Muscle</tissue>
    </source>
</reference>
<organism evidence="1 2">
    <name type="scientific">Portunus trituberculatus</name>
    <name type="common">Swimming crab</name>
    <name type="synonym">Neptunus trituberculatus</name>
    <dbReference type="NCBI Taxonomy" id="210409"/>
    <lineage>
        <taxon>Eukaryota</taxon>
        <taxon>Metazoa</taxon>
        <taxon>Ecdysozoa</taxon>
        <taxon>Arthropoda</taxon>
        <taxon>Crustacea</taxon>
        <taxon>Multicrustacea</taxon>
        <taxon>Malacostraca</taxon>
        <taxon>Eumalacostraca</taxon>
        <taxon>Eucarida</taxon>
        <taxon>Decapoda</taxon>
        <taxon>Pleocyemata</taxon>
        <taxon>Brachyura</taxon>
        <taxon>Eubrachyura</taxon>
        <taxon>Portunoidea</taxon>
        <taxon>Portunidae</taxon>
        <taxon>Portuninae</taxon>
        <taxon>Portunus</taxon>
    </lineage>
</organism>
<evidence type="ECO:0000313" key="2">
    <source>
        <dbReference type="Proteomes" id="UP000324222"/>
    </source>
</evidence>
<protein>
    <submittedName>
        <fullName evidence="1">Uncharacterized protein</fullName>
    </submittedName>
</protein>
<evidence type="ECO:0000313" key="1">
    <source>
        <dbReference type="EMBL" id="MPC97209.1"/>
    </source>
</evidence>
<name>A0A5B7JQR6_PORTR</name>
<accession>A0A5B7JQR6</accession>
<dbReference type="Proteomes" id="UP000324222">
    <property type="component" value="Unassembled WGS sequence"/>
</dbReference>
<comment type="caution">
    <text evidence="1">The sequence shown here is derived from an EMBL/GenBank/DDBJ whole genome shotgun (WGS) entry which is preliminary data.</text>
</comment>
<gene>
    <name evidence="1" type="ORF">E2C01_092510</name>
</gene>
<proteinExistence type="predicted"/>
<dbReference type="AlphaFoldDB" id="A0A5B7JQR6"/>
<keyword evidence="2" id="KW-1185">Reference proteome</keyword>
<dbReference type="EMBL" id="VSRR010109005">
    <property type="protein sequence ID" value="MPC97209.1"/>
    <property type="molecule type" value="Genomic_DNA"/>
</dbReference>
<sequence>MRFLVFHSSLTSSSLPRLFSSPPFSSLLFATSLPCLPSSFLCLLLFPHLLSLFPYFFTPSPPFLPLAYPFITVPIPSSTPSHLSHSIYPSLLSLRSFPHGPFSLPPSFAPRPQHPIITSRLSSYTGALDAHTSQTVGAPPRGVWVLVARSG</sequence>